<reference evidence="1" key="1">
    <citation type="submission" date="2017-07" db="EMBL/GenBank/DDBJ databases">
        <title>The cable genome - Insights into the physiology and evolution of filamentous bacteria capable of sulfide oxidation via long distance electron transfer.</title>
        <authorList>
            <person name="Thorup C."/>
            <person name="Bjerg J.T."/>
            <person name="Schreiber L."/>
            <person name="Nielsen L.P."/>
            <person name="Kjeldsen K.U."/>
            <person name="Boesen T."/>
            <person name="Boggild A."/>
            <person name="Meysman F."/>
            <person name="Geelhoed J."/>
            <person name="Schramm A."/>
        </authorList>
    </citation>
    <scope>NUCLEOTIDE SEQUENCE [LARGE SCALE GENOMIC DNA]</scope>
    <source>
        <strain evidence="1">GS</strain>
    </source>
</reference>
<dbReference type="InterPro" id="IPR004027">
    <property type="entry name" value="SEC_C_motif"/>
</dbReference>
<proteinExistence type="predicted"/>
<dbReference type="Gene3D" id="3.10.450.50">
    <property type="match status" value="1"/>
</dbReference>
<accession>A0A521G2N6</accession>
<comment type="caution">
    <text evidence="1">The sequence shown here is derived from an EMBL/GenBank/DDBJ whole genome shotgun (WGS) entry which is preliminary data.</text>
</comment>
<dbReference type="SUPFAM" id="SSF103642">
    <property type="entry name" value="Sec-C motif"/>
    <property type="match status" value="1"/>
</dbReference>
<dbReference type="Pfam" id="PF02810">
    <property type="entry name" value="SEC-C"/>
    <property type="match status" value="1"/>
</dbReference>
<gene>
    <name evidence="1" type="ORF">CDV28_10826</name>
</gene>
<protein>
    <submittedName>
        <fullName evidence="1">SEC-C motif-containing protein</fullName>
    </submittedName>
</protein>
<dbReference type="Pfam" id="PF06685">
    <property type="entry name" value="DUF1186"/>
    <property type="match status" value="1"/>
</dbReference>
<sequence length="260" mass="29626">MNIQYSEQVVLLLTLGQPDWKDDWQETYQQLGFSKEHIPDLIKMITDENLLRLDSKSDAVWAPVHAWRILGQLRAAEAIPVLIAQLFRIDEDDDDWVGEELPKVFALIGEPAIRSLSQYLADAKNHLYARAAAANGLAYIAKSHQELRQNCSIRLEKALVHYAENDKTLNSFLVAHLIDLKAVETMPVIQQAYKEGCVDLSICGGLEEVEIEFGLREHRSTPRPRLWMHKLFSPEKSKVGRNDPCPCGSGKKYKKCCWNE</sequence>
<dbReference type="AlphaFoldDB" id="A0A521G2N6"/>
<evidence type="ECO:0000313" key="1">
    <source>
        <dbReference type="EMBL" id="TAA75287.1"/>
    </source>
</evidence>
<dbReference type="EMBL" id="NQJD01000008">
    <property type="protein sequence ID" value="TAA75287.1"/>
    <property type="molecule type" value="Genomic_DNA"/>
</dbReference>
<evidence type="ECO:0000313" key="2">
    <source>
        <dbReference type="Proteomes" id="UP000316238"/>
    </source>
</evidence>
<name>A0A521G2N6_9BACT</name>
<dbReference type="InterPro" id="IPR010602">
    <property type="entry name" value="DUF1186"/>
</dbReference>
<keyword evidence="2" id="KW-1185">Reference proteome</keyword>
<organism evidence="1 2">
    <name type="scientific">Candidatus Electronema aureum</name>
    <dbReference type="NCBI Taxonomy" id="2005002"/>
    <lineage>
        <taxon>Bacteria</taxon>
        <taxon>Pseudomonadati</taxon>
        <taxon>Thermodesulfobacteriota</taxon>
        <taxon>Desulfobulbia</taxon>
        <taxon>Desulfobulbales</taxon>
        <taxon>Desulfobulbaceae</taxon>
        <taxon>Candidatus Electronema</taxon>
    </lineage>
</organism>
<dbReference type="PANTHER" id="PTHR33747:SF1">
    <property type="entry name" value="ADENYLATE CYCLASE-ASSOCIATED CAP C-TERMINAL DOMAIN-CONTAINING PROTEIN"/>
    <property type="match status" value="1"/>
</dbReference>
<dbReference type="PANTHER" id="PTHR33747">
    <property type="entry name" value="UPF0225 PROTEIN SCO1677"/>
    <property type="match status" value="1"/>
</dbReference>
<dbReference type="Proteomes" id="UP000316238">
    <property type="component" value="Unassembled WGS sequence"/>
</dbReference>